<organism evidence="7 8">
    <name type="scientific">Desmospora profundinema</name>
    <dbReference type="NCBI Taxonomy" id="1571184"/>
    <lineage>
        <taxon>Bacteria</taxon>
        <taxon>Bacillati</taxon>
        <taxon>Bacillota</taxon>
        <taxon>Bacilli</taxon>
        <taxon>Bacillales</taxon>
        <taxon>Thermoactinomycetaceae</taxon>
        <taxon>Desmospora</taxon>
    </lineage>
</organism>
<comment type="pathway">
    <text evidence="1 5">Amino-acid biosynthesis; L-methionine biosynthesis via salvage pathway; S-methyl-5-thio-alpha-D-ribose 1-phosphate from S-methyl-5'-thioadenosine (hydrolase route): step 1/2.</text>
</comment>
<keyword evidence="2 5" id="KW-0028">Amino-acid biosynthesis</keyword>
<evidence type="ECO:0000313" key="7">
    <source>
        <dbReference type="EMBL" id="MDR6227524.1"/>
    </source>
</evidence>
<name>A0ABU1IRV3_9BACL</name>
<keyword evidence="4 5" id="KW-0486">Methionine biosynthesis</keyword>
<protein>
    <recommendedName>
        <fullName evidence="5">5'-methylthioadenosine/S-adenosylhomocysteine nucleosidase</fullName>
        <shortName evidence="5">MTA/SAH nucleosidase</shortName>
        <shortName evidence="5">MTAN</shortName>
        <ecNumber evidence="5">3.2.2.9</ecNumber>
    </recommendedName>
    <alternativeName>
        <fullName evidence="5">5'-deoxyadenosine nucleosidase</fullName>
        <shortName evidence="5">DOA nucleosidase</shortName>
        <shortName evidence="5">dAdo nucleosidase</shortName>
    </alternativeName>
    <alternativeName>
        <fullName evidence="5">5'-methylthioadenosine nucleosidase</fullName>
        <shortName evidence="5">MTA nucleosidase</shortName>
    </alternativeName>
    <alternativeName>
        <fullName evidence="5">S-adenosylhomocysteine nucleosidase</fullName>
        <shortName evidence="5">AdoHcy nucleosidase</shortName>
        <shortName evidence="5">SAH nucleosidase</shortName>
        <shortName evidence="5">SRH nucleosidase</shortName>
    </alternativeName>
</protein>
<dbReference type="HAMAP" id="MF_01684">
    <property type="entry name" value="Salvage_MtnN"/>
    <property type="match status" value="1"/>
</dbReference>
<reference evidence="7 8" key="1">
    <citation type="submission" date="2023-07" db="EMBL/GenBank/DDBJ databases">
        <title>Genomic Encyclopedia of Type Strains, Phase IV (KMG-IV): sequencing the most valuable type-strain genomes for metagenomic binning, comparative biology and taxonomic classification.</title>
        <authorList>
            <person name="Goeker M."/>
        </authorList>
    </citation>
    <scope>NUCLEOTIDE SEQUENCE [LARGE SCALE GENOMIC DNA]</scope>
    <source>
        <strain evidence="7 8">DSM 45903</strain>
    </source>
</reference>
<evidence type="ECO:0000256" key="1">
    <source>
        <dbReference type="ARBA" id="ARBA00004945"/>
    </source>
</evidence>
<feature type="active site" description="Proton donor" evidence="5">
    <location>
        <position position="198"/>
    </location>
</feature>
<dbReference type="NCBIfam" id="NF004079">
    <property type="entry name" value="PRK05584.1"/>
    <property type="match status" value="1"/>
</dbReference>
<comment type="catalytic activity">
    <reaction evidence="5">
        <text>5'-deoxyadenosine + H2O = 5-deoxy-D-ribose + adenine</text>
        <dbReference type="Rhea" id="RHEA:29859"/>
        <dbReference type="ChEBI" id="CHEBI:15377"/>
        <dbReference type="ChEBI" id="CHEBI:16708"/>
        <dbReference type="ChEBI" id="CHEBI:17319"/>
        <dbReference type="ChEBI" id="CHEBI:149540"/>
        <dbReference type="EC" id="3.2.2.9"/>
    </reaction>
</comment>
<comment type="function">
    <text evidence="5">Catalyzes the irreversible cleavage of the glycosidic bond in both 5'-methylthioadenosine (MTA) and S-adenosylhomocysteine (SAH/AdoHcy) to adenine and the corresponding thioribose, 5'-methylthioribose and S-ribosylhomocysteine, respectively. Also cleaves 5'-deoxyadenosine, a toxic by-product of radical S-adenosylmethionine (SAM) enzymes, into 5-deoxyribose and adenine.</text>
</comment>
<dbReference type="InterPro" id="IPR035994">
    <property type="entry name" value="Nucleoside_phosphorylase_sf"/>
</dbReference>
<dbReference type="InterPro" id="IPR000845">
    <property type="entry name" value="Nucleoside_phosphorylase_d"/>
</dbReference>
<keyword evidence="8" id="KW-1185">Reference proteome</keyword>
<dbReference type="EC" id="3.2.2.9" evidence="5"/>
<dbReference type="CDD" id="cd09008">
    <property type="entry name" value="MTAN"/>
    <property type="match status" value="1"/>
</dbReference>
<proteinExistence type="inferred from homology"/>
<evidence type="ECO:0000256" key="4">
    <source>
        <dbReference type="ARBA" id="ARBA00023167"/>
    </source>
</evidence>
<sequence length="242" mass="26448">MKIGIIGAMAEEVDLLRKRLEPAIPESIADTTFHSGVMDEIEVVVLQSGIGKVNAAIGTTMLIQHYQPDYVINTGCAGGFHPDLRVGDVVISTEVRHHDVDATIFNYEYGQVPRMPAFYLPDPELVAIAEAAARTLPDLKVYQGLIASGDSFMSDDDRVAFVKSKFEHLYAVEMEAASIAQVCNRFKTPFVVIRSISDIAGGEAKMSYEQFMGLAAVRSEQIVLSMLGQLKERQNQGVGTHA</sequence>
<feature type="binding site" evidence="5">
    <location>
        <position position="153"/>
    </location>
    <ligand>
        <name>substrate</name>
    </ligand>
</feature>
<comment type="catalytic activity">
    <reaction evidence="5">
        <text>S-adenosyl-L-homocysteine + H2O = S-(5-deoxy-D-ribos-5-yl)-L-homocysteine + adenine</text>
        <dbReference type="Rhea" id="RHEA:17805"/>
        <dbReference type="ChEBI" id="CHEBI:15377"/>
        <dbReference type="ChEBI" id="CHEBI:16708"/>
        <dbReference type="ChEBI" id="CHEBI:57856"/>
        <dbReference type="ChEBI" id="CHEBI:58195"/>
        <dbReference type="EC" id="3.2.2.9"/>
    </reaction>
</comment>
<dbReference type="Proteomes" id="UP001185012">
    <property type="component" value="Unassembled WGS sequence"/>
</dbReference>
<evidence type="ECO:0000313" key="8">
    <source>
        <dbReference type="Proteomes" id="UP001185012"/>
    </source>
</evidence>
<comment type="catalytic activity">
    <reaction evidence="5">
        <text>S-methyl-5'-thioadenosine + H2O = 5-(methylsulfanyl)-D-ribose + adenine</text>
        <dbReference type="Rhea" id="RHEA:13617"/>
        <dbReference type="ChEBI" id="CHEBI:15377"/>
        <dbReference type="ChEBI" id="CHEBI:16708"/>
        <dbReference type="ChEBI" id="CHEBI:17509"/>
        <dbReference type="ChEBI" id="CHEBI:78440"/>
        <dbReference type="EC" id="3.2.2.9"/>
    </reaction>
</comment>
<dbReference type="Pfam" id="PF01048">
    <property type="entry name" value="PNP_UDP_1"/>
    <property type="match status" value="1"/>
</dbReference>
<evidence type="ECO:0000256" key="5">
    <source>
        <dbReference type="HAMAP-Rule" id="MF_01684"/>
    </source>
</evidence>
<accession>A0ABU1IRV3</accession>
<gene>
    <name evidence="5" type="primary">mtnN</name>
    <name evidence="7" type="ORF">JOE21_003547</name>
</gene>
<feature type="domain" description="Nucleoside phosphorylase" evidence="6">
    <location>
        <begin position="2"/>
        <end position="227"/>
    </location>
</feature>
<dbReference type="PANTHER" id="PTHR46832:SF1">
    <property type="entry name" value="5'-METHYLTHIOADENOSINE_S-ADENOSYLHOMOCYSTEINE NUCLEOSIDASE"/>
    <property type="match status" value="1"/>
</dbReference>
<dbReference type="PANTHER" id="PTHR46832">
    <property type="entry name" value="5'-METHYLTHIOADENOSINE/S-ADENOSYLHOMOCYSTEINE NUCLEOSIDASE"/>
    <property type="match status" value="1"/>
</dbReference>
<comment type="caution">
    <text evidence="7">The sequence shown here is derived from an EMBL/GenBank/DDBJ whole genome shotgun (WGS) entry which is preliminary data.</text>
</comment>
<keyword evidence="7" id="KW-0326">Glycosidase</keyword>
<evidence type="ECO:0000256" key="3">
    <source>
        <dbReference type="ARBA" id="ARBA00022801"/>
    </source>
</evidence>
<keyword evidence="3 5" id="KW-0378">Hydrolase</keyword>
<dbReference type="NCBIfam" id="TIGR01704">
    <property type="entry name" value="MTA_SAH-Nsdase"/>
    <property type="match status" value="1"/>
</dbReference>
<dbReference type="Gene3D" id="3.40.50.1580">
    <property type="entry name" value="Nucleoside phosphorylase domain"/>
    <property type="match status" value="1"/>
</dbReference>
<feature type="binding site" evidence="5">
    <location>
        <position position="78"/>
    </location>
    <ligand>
        <name>substrate</name>
    </ligand>
</feature>
<evidence type="ECO:0000256" key="2">
    <source>
        <dbReference type="ARBA" id="ARBA00022605"/>
    </source>
</evidence>
<dbReference type="InterPro" id="IPR010049">
    <property type="entry name" value="MTA_SAH_Nsdase"/>
</dbReference>
<dbReference type="EMBL" id="JAVDQG010000010">
    <property type="protein sequence ID" value="MDR6227524.1"/>
    <property type="molecule type" value="Genomic_DNA"/>
</dbReference>
<comment type="similarity">
    <text evidence="5">Belongs to the PNP/UDP phosphorylase family. MtnN subfamily.</text>
</comment>
<dbReference type="GO" id="GO:0008782">
    <property type="term" value="F:adenosylhomocysteine nucleosidase activity"/>
    <property type="evidence" value="ECO:0007669"/>
    <property type="project" value="UniProtKB-EC"/>
</dbReference>
<evidence type="ECO:0000259" key="6">
    <source>
        <dbReference type="Pfam" id="PF01048"/>
    </source>
</evidence>
<dbReference type="SUPFAM" id="SSF53167">
    <property type="entry name" value="Purine and uridine phosphorylases"/>
    <property type="match status" value="1"/>
</dbReference>
<feature type="active site" description="Proton acceptor" evidence="5">
    <location>
        <position position="12"/>
    </location>
</feature>
<dbReference type="RefSeq" id="WP_309868592.1">
    <property type="nucleotide sequence ID" value="NZ_JAVDQG010000010.1"/>
</dbReference>
<feature type="binding site" evidence="5">
    <location>
        <begin position="174"/>
        <end position="175"/>
    </location>
    <ligand>
        <name>substrate</name>
    </ligand>
</feature>